<dbReference type="InterPro" id="IPR042174">
    <property type="entry name" value="RecF_2"/>
</dbReference>
<keyword evidence="5 9" id="KW-0235">DNA replication</keyword>
<dbReference type="SUPFAM" id="SSF52540">
    <property type="entry name" value="P-loop containing nucleoside triphosphate hydrolases"/>
    <property type="match status" value="1"/>
</dbReference>
<dbReference type="InterPro" id="IPR027417">
    <property type="entry name" value="P-loop_NTPase"/>
</dbReference>
<comment type="similarity">
    <text evidence="2 9">Belongs to the RecF family.</text>
</comment>
<dbReference type="KEGG" id="gti:FXF46_14935"/>
<evidence type="ECO:0000256" key="7">
    <source>
        <dbReference type="ARBA" id="ARBA00022840"/>
    </source>
</evidence>
<dbReference type="GO" id="GO:0006302">
    <property type="term" value="P:double-strand break repair"/>
    <property type="evidence" value="ECO:0007669"/>
    <property type="project" value="TreeGrafter"/>
</dbReference>
<dbReference type="GO" id="GO:0005737">
    <property type="term" value="C:cytoplasm"/>
    <property type="evidence" value="ECO:0007669"/>
    <property type="project" value="UniProtKB-SubCell"/>
</dbReference>
<dbReference type="GO" id="GO:0000731">
    <property type="term" value="P:DNA synthesis involved in DNA repair"/>
    <property type="evidence" value="ECO:0007669"/>
    <property type="project" value="TreeGrafter"/>
</dbReference>
<dbReference type="RefSeq" id="WP_148621029.1">
    <property type="nucleotide sequence ID" value="NZ_CP043043.1"/>
</dbReference>
<keyword evidence="9" id="KW-0227">DNA damage</keyword>
<evidence type="ECO:0000256" key="6">
    <source>
        <dbReference type="ARBA" id="ARBA00022741"/>
    </source>
</evidence>
<dbReference type="PROSITE" id="PS00617">
    <property type="entry name" value="RECF_1"/>
    <property type="match status" value="1"/>
</dbReference>
<evidence type="ECO:0000256" key="4">
    <source>
        <dbReference type="ARBA" id="ARBA00022490"/>
    </source>
</evidence>
<evidence type="ECO:0000256" key="5">
    <source>
        <dbReference type="ARBA" id="ARBA00022705"/>
    </source>
</evidence>
<evidence type="ECO:0000313" key="11">
    <source>
        <dbReference type="EMBL" id="QEH97405.1"/>
    </source>
</evidence>
<dbReference type="Proteomes" id="UP000323560">
    <property type="component" value="Chromosome"/>
</dbReference>
<dbReference type="NCBIfam" id="TIGR00611">
    <property type="entry name" value="recf"/>
    <property type="match status" value="1"/>
</dbReference>
<dbReference type="InterPro" id="IPR018078">
    <property type="entry name" value="DNA-binding_RecF_CS"/>
</dbReference>
<dbReference type="PANTHER" id="PTHR32182">
    <property type="entry name" value="DNA REPLICATION AND REPAIR PROTEIN RECF"/>
    <property type="match status" value="1"/>
</dbReference>
<keyword evidence="9" id="KW-0742">SOS response</keyword>
<gene>
    <name evidence="9 11" type="primary">recF</name>
    <name evidence="11" type="ORF">FXF46_14935</name>
</gene>
<keyword evidence="8 9" id="KW-0238">DNA-binding</keyword>
<evidence type="ECO:0000256" key="8">
    <source>
        <dbReference type="ARBA" id="ARBA00023125"/>
    </source>
</evidence>
<feature type="domain" description="RecF/RecN/SMC N-terminal" evidence="10">
    <location>
        <begin position="3"/>
        <end position="332"/>
    </location>
</feature>
<accession>A0AAP9EU37</accession>
<dbReference type="HAMAP" id="MF_00365">
    <property type="entry name" value="RecF"/>
    <property type="match status" value="1"/>
</dbReference>
<organism evidence="11 12">
    <name type="scientific">Gluconobacter thailandicus</name>
    <dbReference type="NCBI Taxonomy" id="257438"/>
    <lineage>
        <taxon>Bacteria</taxon>
        <taxon>Pseudomonadati</taxon>
        <taxon>Pseudomonadota</taxon>
        <taxon>Alphaproteobacteria</taxon>
        <taxon>Acetobacterales</taxon>
        <taxon>Acetobacteraceae</taxon>
        <taxon>Gluconobacter</taxon>
    </lineage>
</organism>
<dbReference type="EMBL" id="CP043043">
    <property type="protein sequence ID" value="QEH97405.1"/>
    <property type="molecule type" value="Genomic_DNA"/>
</dbReference>
<dbReference type="Gene3D" id="1.20.1050.90">
    <property type="entry name" value="RecF/RecN/SMC, N-terminal domain"/>
    <property type="match status" value="1"/>
</dbReference>
<name>A0AAP9EU37_GLUTH</name>
<feature type="binding site" evidence="9">
    <location>
        <begin position="30"/>
        <end position="37"/>
    </location>
    <ligand>
        <name>ATP</name>
        <dbReference type="ChEBI" id="CHEBI:30616"/>
    </ligand>
</feature>
<keyword evidence="6 9" id="KW-0547">Nucleotide-binding</keyword>
<keyword evidence="9" id="KW-0234">DNA repair</keyword>
<protein>
    <recommendedName>
        <fullName evidence="3 9">DNA replication and repair protein RecF</fullName>
    </recommendedName>
</protein>
<reference evidence="11 12" key="1">
    <citation type="submission" date="2019-08" db="EMBL/GenBank/DDBJ databases">
        <title>Gluconobacter frateurii HD924 genome.</title>
        <authorList>
            <person name="Liu Y."/>
            <person name="Zhang P."/>
        </authorList>
    </citation>
    <scope>NUCLEOTIDE SEQUENCE [LARGE SCALE GENOMIC DNA]</scope>
    <source>
        <strain evidence="11 12">HD924</strain>
    </source>
</reference>
<dbReference type="Pfam" id="PF02463">
    <property type="entry name" value="SMC_N"/>
    <property type="match status" value="1"/>
</dbReference>
<comment type="function">
    <text evidence="9">The RecF protein is involved in DNA metabolism; it is required for DNA replication and normal SOS inducibility. RecF binds preferentially to single-stranded, linear DNA. It also seems to bind ATP.</text>
</comment>
<sequence length="367" mass="39909">MRLTRLALTDFRNYRHSVWKPETNISILTGQNGSGKTNLLEAISLLAPGRGLRSAPLQALCRTDARQWGVAATLTHGIDQTLLGTGADLSEKSRRSFRLDGAAVRSQAEIAQVFSCVWLTPQMDRLFLEGASGRRRFLDRLVMALSPDHARQMAAHERSVSSRNRVLADRPDENLWLASLEDSIARHAVAASAARLSLVESMNAQPFASADFPQSVLHLDCEISQQLANGPALKVEDWLRAKLRGSRGEDRVRGSTSFGAHKADFLLSDCKTGRSAELSSSGQQKAMLIGVVLCHAALIEQSRGEAPAILLDEPLLHLDEPRRDALLASLANIETPILLTGTDTAPFSALNGKAGFFNVQDGHIRPA</sequence>
<dbReference type="InterPro" id="IPR003395">
    <property type="entry name" value="RecF/RecN/SMC_N"/>
</dbReference>
<comment type="subcellular location">
    <subcellularLocation>
        <location evidence="1 9">Cytoplasm</location>
    </subcellularLocation>
</comment>
<proteinExistence type="inferred from homology"/>
<evidence type="ECO:0000256" key="2">
    <source>
        <dbReference type="ARBA" id="ARBA00008016"/>
    </source>
</evidence>
<dbReference type="GO" id="GO:0005524">
    <property type="term" value="F:ATP binding"/>
    <property type="evidence" value="ECO:0007669"/>
    <property type="project" value="UniProtKB-UniRule"/>
</dbReference>
<keyword evidence="7 9" id="KW-0067">ATP-binding</keyword>
<dbReference type="GO" id="GO:0006260">
    <property type="term" value="P:DNA replication"/>
    <property type="evidence" value="ECO:0007669"/>
    <property type="project" value="UniProtKB-UniRule"/>
</dbReference>
<dbReference type="PANTHER" id="PTHR32182:SF0">
    <property type="entry name" value="DNA REPLICATION AND REPAIR PROTEIN RECF"/>
    <property type="match status" value="1"/>
</dbReference>
<dbReference type="InterPro" id="IPR001238">
    <property type="entry name" value="DNA-binding_RecF"/>
</dbReference>
<evidence type="ECO:0000256" key="3">
    <source>
        <dbReference type="ARBA" id="ARBA00020170"/>
    </source>
</evidence>
<dbReference type="Gene3D" id="3.40.50.300">
    <property type="entry name" value="P-loop containing nucleotide triphosphate hydrolases"/>
    <property type="match status" value="1"/>
</dbReference>
<dbReference type="AlphaFoldDB" id="A0AAP9EU37"/>
<evidence type="ECO:0000256" key="9">
    <source>
        <dbReference type="HAMAP-Rule" id="MF_00365"/>
    </source>
</evidence>
<keyword evidence="4 9" id="KW-0963">Cytoplasm</keyword>
<evidence type="ECO:0000259" key="10">
    <source>
        <dbReference type="Pfam" id="PF02463"/>
    </source>
</evidence>
<evidence type="ECO:0000256" key="1">
    <source>
        <dbReference type="ARBA" id="ARBA00004496"/>
    </source>
</evidence>
<dbReference type="GO" id="GO:0009432">
    <property type="term" value="P:SOS response"/>
    <property type="evidence" value="ECO:0007669"/>
    <property type="project" value="UniProtKB-UniRule"/>
</dbReference>
<dbReference type="GO" id="GO:0003697">
    <property type="term" value="F:single-stranded DNA binding"/>
    <property type="evidence" value="ECO:0007669"/>
    <property type="project" value="UniProtKB-UniRule"/>
</dbReference>
<evidence type="ECO:0000313" key="12">
    <source>
        <dbReference type="Proteomes" id="UP000323560"/>
    </source>
</evidence>